<evidence type="ECO:0000313" key="2">
    <source>
        <dbReference type="Proteomes" id="UP000054516"/>
    </source>
</evidence>
<name>A0A1S8AA82_ROSNE</name>
<reference evidence="1" key="1">
    <citation type="submission" date="2016-03" db="EMBL/GenBank/DDBJ databases">
        <title>Draft genome sequence of Rosellinia necatrix.</title>
        <authorList>
            <person name="Kanematsu S."/>
        </authorList>
    </citation>
    <scope>NUCLEOTIDE SEQUENCE [LARGE SCALE GENOMIC DNA]</scope>
    <source>
        <strain evidence="1">W97</strain>
    </source>
</reference>
<proteinExistence type="predicted"/>
<gene>
    <name evidence="1" type="ORF">SAMD00023353_6000260</name>
</gene>
<evidence type="ECO:0000313" key="1">
    <source>
        <dbReference type="EMBL" id="GAW26977.1"/>
    </source>
</evidence>
<organism evidence="1">
    <name type="scientific">Rosellinia necatrix</name>
    <name type="common">White root-rot fungus</name>
    <dbReference type="NCBI Taxonomy" id="77044"/>
    <lineage>
        <taxon>Eukaryota</taxon>
        <taxon>Fungi</taxon>
        <taxon>Dikarya</taxon>
        <taxon>Ascomycota</taxon>
        <taxon>Pezizomycotina</taxon>
        <taxon>Sordariomycetes</taxon>
        <taxon>Xylariomycetidae</taxon>
        <taxon>Xylariales</taxon>
        <taxon>Xylariaceae</taxon>
        <taxon>Rosellinia</taxon>
    </lineage>
</organism>
<keyword evidence="2" id="KW-1185">Reference proteome</keyword>
<dbReference type="AlphaFoldDB" id="A0A1S8AA82"/>
<sequence length="97" mass="10807">MPTDVRDLALGKRDIPWRLRARPAGMAPALSRRWGTKADGVDVAIDVVDDAPQRFSAVIGRLGIGLTHVEHGPWHEVIRRLGRVRNGEVARNRRLSV</sequence>
<dbReference type="EMBL" id="DF977505">
    <property type="protein sequence ID" value="GAW26977.1"/>
    <property type="molecule type" value="Genomic_DNA"/>
</dbReference>
<accession>A0A1S8AA82</accession>
<protein>
    <submittedName>
        <fullName evidence="1">Uncharacterized protein</fullName>
    </submittedName>
</protein>
<dbReference type="Proteomes" id="UP000054516">
    <property type="component" value="Unassembled WGS sequence"/>
</dbReference>